<dbReference type="GO" id="GO:0051301">
    <property type="term" value="P:cell division"/>
    <property type="evidence" value="ECO:0007669"/>
    <property type="project" value="UniProtKB-KW"/>
</dbReference>
<sequence>MKRTTINHHARKGKRMISTLLLGIAISSLLLGEQANAQAAVKTSTGSSVVRQQQDPFLSTVGADSDEDVYDDLYEGGSLADTARRNNKNPQAVIDLQVAQMNELLTQRLINGSITPDTYRAQKEELTELITKSVYGQHPYNL</sequence>
<evidence type="ECO:0000313" key="3">
    <source>
        <dbReference type="Proteomes" id="UP001185028"/>
    </source>
</evidence>
<evidence type="ECO:0000313" key="2">
    <source>
        <dbReference type="EMBL" id="MDR6242700.1"/>
    </source>
</evidence>
<keyword evidence="1" id="KW-0732">Signal</keyword>
<feature type="signal peptide" evidence="1">
    <location>
        <begin position="1"/>
        <end position="39"/>
    </location>
</feature>
<proteinExistence type="predicted"/>
<dbReference type="RefSeq" id="WP_188774205.1">
    <property type="nucleotide sequence ID" value="NZ_BMMB01000002.1"/>
</dbReference>
<dbReference type="Proteomes" id="UP001185028">
    <property type="component" value="Unassembled WGS sequence"/>
</dbReference>
<dbReference type="EMBL" id="JAVDQH010000002">
    <property type="protein sequence ID" value="MDR6242700.1"/>
    <property type="molecule type" value="Genomic_DNA"/>
</dbReference>
<name>A0ABU1ITW7_9BACL</name>
<feature type="chain" id="PRO_5046824839" evidence="1">
    <location>
        <begin position="40"/>
        <end position="142"/>
    </location>
</feature>
<reference evidence="2 3" key="1">
    <citation type="submission" date="2023-07" db="EMBL/GenBank/DDBJ databases">
        <title>Genomic Encyclopedia of Type Strains, Phase IV (KMG-IV): sequencing the most valuable type-strain genomes for metagenomic binning, comparative biology and taxonomic classification.</title>
        <authorList>
            <person name="Goeker M."/>
        </authorList>
    </citation>
    <scope>NUCLEOTIDE SEQUENCE [LARGE SCALE GENOMIC DNA]</scope>
    <source>
        <strain evidence="2 3">DSM 22170</strain>
    </source>
</reference>
<evidence type="ECO:0000256" key="1">
    <source>
        <dbReference type="SAM" id="SignalP"/>
    </source>
</evidence>
<accession>A0ABU1ITW7</accession>
<protein>
    <submittedName>
        <fullName evidence="2">Cell division protein YceG involved in septum cleavage</fullName>
    </submittedName>
</protein>
<gene>
    <name evidence="2" type="ORF">JOC58_000584</name>
</gene>
<keyword evidence="2" id="KW-0132">Cell division</keyword>
<keyword evidence="3" id="KW-1185">Reference proteome</keyword>
<comment type="caution">
    <text evidence="2">The sequence shown here is derived from an EMBL/GenBank/DDBJ whole genome shotgun (WGS) entry which is preliminary data.</text>
</comment>
<organism evidence="2 3">
    <name type="scientific">Paenibacillus hunanensis</name>
    <dbReference type="NCBI Taxonomy" id="539262"/>
    <lineage>
        <taxon>Bacteria</taxon>
        <taxon>Bacillati</taxon>
        <taxon>Bacillota</taxon>
        <taxon>Bacilli</taxon>
        <taxon>Bacillales</taxon>
        <taxon>Paenibacillaceae</taxon>
        <taxon>Paenibacillus</taxon>
    </lineage>
</organism>
<keyword evidence="2" id="KW-0131">Cell cycle</keyword>